<proteinExistence type="predicted"/>
<keyword evidence="4" id="KW-1185">Reference proteome</keyword>
<organism evidence="3 4">
    <name type="scientific">Jiella pelagia</name>
    <dbReference type="NCBI Taxonomy" id="2986949"/>
    <lineage>
        <taxon>Bacteria</taxon>
        <taxon>Pseudomonadati</taxon>
        <taxon>Pseudomonadota</taxon>
        <taxon>Alphaproteobacteria</taxon>
        <taxon>Hyphomicrobiales</taxon>
        <taxon>Aurantimonadaceae</taxon>
        <taxon>Jiella</taxon>
    </lineage>
</organism>
<dbReference type="InterPro" id="IPR019223">
    <property type="entry name" value="DUF2147"/>
</dbReference>
<dbReference type="Pfam" id="PF09917">
    <property type="entry name" value="DUF2147"/>
    <property type="match status" value="1"/>
</dbReference>
<dbReference type="Gene3D" id="2.40.128.520">
    <property type="match status" value="1"/>
</dbReference>
<accession>A0ABY7C565</accession>
<feature type="chain" id="PRO_5045189919" evidence="1">
    <location>
        <begin position="24"/>
        <end position="114"/>
    </location>
</feature>
<evidence type="ECO:0000259" key="2">
    <source>
        <dbReference type="Pfam" id="PF09917"/>
    </source>
</evidence>
<dbReference type="RefSeq" id="WP_268883519.1">
    <property type="nucleotide sequence ID" value="NZ_CP114029.1"/>
</dbReference>
<dbReference type="Proteomes" id="UP001164020">
    <property type="component" value="Chromosome"/>
</dbReference>
<gene>
    <name evidence="3" type="ORF">OH818_14045</name>
</gene>
<evidence type="ECO:0000313" key="4">
    <source>
        <dbReference type="Proteomes" id="UP001164020"/>
    </source>
</evidence>
<dbReference type="PANTHER" id="PTHR36919">
    <property type="entry name" value="BLR1215 PROTEIN"/>
    <property type="match status" value="1"/>
</dbReference>
<dbReference type="EMBL" id="CP114029">
    <property type="protein sequence ID" value="WAP70977.1"/>
    <property type="molecule type" value="Genomic_DNA"/>
</dbReference>
<evidence type="ECO:0000256" key="1">
    <source>
        <dbReference type="SAM" id="SignalP"/>
    </source>
</evidence>
<feature type="signal peptide" evidence="1">
    <location>
        <begin position="1"/>
        <end position="23"/>
    </location>
</feature>
<name>A0ABY7C565_9HYPH</name>
<dbReference type="PANTHER" id="PTHR36919:SF2">
    <property type="entry name" value="BLL6627 PROTEIN"/>
    <property type="match status" value="1"/>
</dbReference>
<keyword evidence="1" id="KW-0732">Signal</keyword>
<protein>
    <submittedName>
        <fullName evidence="3">DUF2147 domain-containing protein</fullName>
    </submittedName>
</protein>
<feature type="domain" description="DUF2147" evidence="2">
    <location>
        <begin position="63"/>
        <end position="113"/>
    </location>
</feature>
<reference evidence="3" key="1">
    <citation type="submission" date="2022-12" db="EMBL/GenBank/DDBJ databases">
        <title>Jiella pelagia sp. nov., isolated from phosphonate enriched culture of Northwest Pacific surface seawater.</title>
        <authorList>
            <person name="Shin D.Y."/>
            <person name="Hwang C.Y."/>
        </authorList>
    </citation>
    <scope>NUCLEOTIDE SEQUENCE</scope>
    <source>
        <strain evidence="3">HL-NP1</strain>
    </source>
</reference>
<sequence length="114" mass="11676">MSKFTALATVAILTASVSVAAAAAPIVGNWQTASGETAKIAACGNAYCTMIVTGEHKGKQIGQMSGSGANYAGQITDPANGRTYEGTAKVDGNSLKLTGCALKIFCRSQSWTRK</sequence>
<evidence type="ECO:0000313" key="3">
    <source>
        <dbReference type="EMBL" id="WAP70977.1"/>
    </source>
</evidence>